<dbReference type="AlphaFoldDB" id="A0A0E3QIQ7"/>
<gene>
    <name evidence="2" type="ORF">MSBRW_1405</name>
</gene>
<evidence type="ECO:0000313" key="3">
    <source>
        <dbReference type="Proteomes" id="UP000033038"/>
    </source>
</evidence>
<dbReference type="EMBL" id="CP009526">
    <property type="protein sequence ID" value="AKB50658.1"/>
    <property type="molecule type" value="Genomic_DNA"/>
</dbReference>
<evidence type="ECO:0000313" key="2">
    <source>
        <dbReference type="EMBL" id="AKB50658.1"/>
    </source>
</evidence>
<dbReference type="SUPFAM" id="SSF49299">
    <property type="entry name" value="PKD domain"/>
    <property type="match status" value="1"/>
</dbReference>
<accession>A0A0E3QIQ7</accession>
<name>A0A0E3QIQ7_METBA</name>
<reference evidence="2 3" key="1">
    <citation type="submission" date="2014-07" db="EMBL/GenBank/DDBJ databases">
        <title>Methanogenic archaea and the global carbon cycle.</title>
        <authorList>
            <person name="Henriksen J.R."/>
            <person name="Luke J."/>
            <person name="Reinhart S."/>
            <person name="Benedict M.N."/>
            <person name="Youngblut N.D."/>
            <person name="Metcalf M.E."/>
            <person name="Whitaker R.J."/>
            <person name="Metcalf W.W."/>
        </authorList>
    </citation>
    <scope>NUCLEOTIDE SEQUENCE [LARGE SCALE GENOMIC DNA]</scope>
    <source>
        <strain evidence="2 3">Wiesmoor</strain>
    </source>
</reference>
<dbReference type="InterPro" id="IPR035986">
    <property type="entry name" value="PKD_dom_sf"/>
</dbReference>
<dbReference type="Proteomes" id="UP000033038">
    <property type="component" value="Chromosome"/>
</dbReference>
<dbReference type="Pfam" id="PF00801">
    <property type="entry name" value="PKD"/>
    <property type="match status" value="1"/>
</dbReference>
<dbReference type="KEGG" id="mbw:MSBRW_1405"/>
<dbReference type="PATRIC" id="fig|1434109.4.peg.1767"/>
<feature type="domain" description="PKD" evidence="1">
    <location>
        <begin position="3"/>
        <end position="29"/>
    </location>
</feature>
<sequence length="61" mass="6524">MDVTHTFTKSGNYTVGLTVENAARNSTVTKPGYIVVTDPNAPVANFNSNVIEVMLPDSIVL</sequence>
<dbReference type="Gene3D" id="2.60.40.10">
    <property type="entry name" value="Immunoglobulins"/>
    <property type="match status" value="1"/>
</dbReference>
<organism evidence="2 3">
    <name type="scientific">Methanosarcina barkeri str. Wiesmoor</name>
    <dbReference type="NCBI Taxonomy" id="1434109"/>
    <lineage>
        <taxon>Archaea</taxon>
        <taxon>Methanobacteriati</taxon>
        <taxon>Methanobacteriota</taxon>
        <taxon>Stenosarchaea group</taxon>
        <taxon>Methanomicrobia</taxon>
        <taxon>Methanosarcinales</taxon>
        <taxon>Methanosarcinaceae</taxon>
        <taxon>Methanosarcina</taxon>
    </lineage>
</organism>
<dbReference type="HOGENOM" id="CLU_2911488_0_0_2"/>
<dbReference type="InterPro" id="IPR013783">
    <property type="entry name" value="Ig-like_fold"/>
</dbReference>
<dbReference type="InterPro" id="IPR000601">
    <property type="entry name" value="PKD_dom"/>
</dbReference>
<protein>
    <submittedName>
        <fullName evidence="2">Cell surface protein</fullName>
    </submittedName>
</protein>
<evidence type="ECO:0000259" key="1">
    <source>
        <dbReference type="Pfam" id="PF00801"/>
    </source>
</evidence>
<proteinExistence type="predicted"/>